<dbReference type="Proteomes" id="UP001153712">
    <property type="component" value="Chromosome 6"/>
</dbReference>
<gene>
    <name evidence="1" type="ORF">PHYEVI_LOCUS9322</name>
</gene>
<protein>
    <submittedName>
        <fullName evidence="1">Uncharacterized protein</fullName>
    </submittedName>
</protein>
<dbReference type="EMBL" id="OU900099">
    <property type="protein sequence ID" value="CAG9863021.1"/>
    <property type="molecule type" value="Genomic_DNA"/>
</dbReference>
<organism evidence="1 2">
    <name type="scientific">Phyllotreta striolata</name>
    <name type="common">Striped flea beetle</name>
    <name type="synonym">Crioceris striolata</name>
    <dbReference type="NCBI Taxonomy" id="444603"/>
    <lineage>
        <taxon>Eukaryota</taxon>
        <taxon>Metazoa</taxon>
        <taxon>Ecdysozoa</taxon>
        <taxon>Arthropoda</taxon>
        <taxon>Hexapoda</taxon>
        <taxon>Insecta</taxon>
        <taxon>Pterygota</taxon>
        <taxon>Neoptera</taxon>
        <taxon>Endopterygota</taxon>
        <taxon>Coleoptera</taxon>
        <taxon>Polyphaga</taxon>
        <taxon>Cucujiformia</taxon>
        <taxon>Chrysomeloidea</taxon>
        <taxon>Chrysomelidae</taxon>
        <taxon>Galerucinae</taxon>
        <taxon>Alticini</taxon>
        <taxon>Phyllotreta</taxon>
    </lineage>
</organism>
<name>A0A9N9XS67_PHYSR</name>
<evidence type="ECO:0000313" key="2">
    <source>
        <dbReference type="Proteomes" id="UP001153712"/>
    </source>
</evidence>
<dbReference type="AlphaFoldDB" id="A0A9N9XS67"/>
<keyword evidence="2" id="KW-1185">Reference proteome</keyword>
<reference evidence="1" key="1">
    <citation type="submission" date="2022-01" db="EMBL/GenBank/DDBJ databases">
        <authorList>
            <person name="King R."/>
        </authorList>
    </citation>
    <scope>NUCLEOTIDE SEQUENCE</scope>
</reference>
<proteinExistence type="predicted"/>
<accession>A0A9N9XS67</accession>
<sequence>MSKPESSKKDQQPVDRRKFQLEPVIVAPWRALPPGYIENNGPCKNLEKLTESGTTIIPSKYQVKEPPPITPWKDAVEDQKEKFRECQTRGKPEVDGVVMVPTKYKIKDPPPITPWKEVVEDQKEKYRQCQGRIIDRSKDGRVVTPTKYKKSC</sequence>
<evidence type="ECO:0000313" key="1">
    <source>
        <dbReference type="EMBL" id="CAG9863021.1"/>
    </source>
</evidence>